<dbReference type="Proteomes" id="UP001458880">
    <property type="component" value="Unassembled WGS sequence"/>
</dbReference>
<sequence length="100" mass="11018">MPTETTVEKPKQQLGMGSVYGPPALYNINALIDVCPDSVSIDKISDDDIYEALKQYGPPALYNINALIDVCPDSVSIDKISDDDIYEALKQLHSMISMRP</sequence>
<dbReference type="EMBL" id="JASPKY010000644">
    <property type="protein sequence ID" value="KAK9687426.1"/>
    <property type="molecule type" value="Genomic_DNA"/>
</dbReference>
<keyword evidence="2" id="KW-1185">Reference proteome</keyword>
<reference evidence="1 2" key="1">
    <citation type="journal article" date="2024" name="BMC Genomics">
        <title>De novo assembly and annotation of Popillia japonica's genome with initial clues to its potential as an invasive pest.</title>
        <authorList>
            <person name="Cucini C."/>
            <person name="Boschi S."/>
            <person name="Funari R."/>
            <person name="Cardaioli E."/>
            <person name="Iannotti N."/>
            <person name="Marturano G."/>
            <person name="Paoli F."/>
            <person name="Bruttini M."/>
            <person name="Carapelli A."/>
            <person name="Frati F."/>
            <person name="Nardi F."/>
        </authorList>
    </citation>
    <scope>NUCLEOTIDE SEQUENCE [LARGE SCALE GENOMIC DNA]</scope>
    <source>
        <strain evidence="1">DMR45628</strain>
    </source>
</reference>
<organism evidence="1 2">
    <name type="scientific">Popillia japonica</name>
    <name type="common">Japanese beetle</name>
    <dbReference type="NCBI Taxonomy" id="7064"/>
    <lineage>
        <taxon>Eukaryota</taxon>
        <taxon>Metazoa</taxon>
        <taxon>Ecdysozoa</taxon>
        <taxon>Arthropoda</taxon>
        <taxon>Hexapoda</taxon>
        <taxon>Insecta</taxon>
        <taxon>Pterygota</taxon>
        <taxon>Neoptera</taxon>
        <taxon>Endopterygota</taxon>
        <taxon>Coleoptera</taxon>
        <taxon>Polyphaga</taxon>
        <taxon>Scarabaeiformia</taxon>
        <taxon>Scarabaeidae</taxon>
        <taxon>Rutelinae</taxon>
        <taxon>Popillia</taxon>
    </lineage>
</organism>
<gene>
    <name evidence="1" type="ORF">QE152_g36275</name>
</gene>
<dbReference type="AlphaFoldDB" id="A0AAW1ID82"/>
<evidence type="ECO:0000313" key="1">
    <source>
        <dbReference type="EMBL" id="KAK9687426.1"/>
    </source>
</evidence>
<accession>A0AAW1ID82</accession>
<evidence type="ECO:0000313" key="2">
    <source>
        <dbReference type="Proteomes" id="UP001458880"/>
    </source>
</evidence>
<proteinExistence type="predicted"/>
<name>A0AAW1ID82_POPJA</name>
<comment type="caution">
    <text evidence="1">The sequence shown here is derived from an EMBL/GenBank/DDBJ whole genome shotgun (WGS) entry which is preliminary data.</text>
</comment>
<protein>
    <submittedName>
        <fullName evidence="1">Uncharacterized protein</fullName>
    </submittedName>
</protein>